<dbReference type="SMART" id="SM00052">
    <property type="entry name" value="EAL"/>
    <property type="match status" value="1"/>
</dbReference>
<dbReference type="InterPro" id="IPR000160">
    <property type="entry name" value="GGDEF_dom"/>
</dbReference>
<dbReference type="SUPFAM" id="SSF55073">
    <property type="entry name" value="Nucleotide cyclase"/>
    <property type="match status" value="1"/>
</dbReference>
<dbReference type="InterPro" id="IPR001633">
    <property type="entry name" value="EAL_dom"/>
</dbReference>
<dbReference type="RefSeq" id="WP_136883733.1">
    <property type="nucleotide sequence ID" value="NZ_CP050896.1"/>
</dbReference>
<evidence type="ECO:0000313" key="5">
    <source>
        <dbReference type="Proteomes" id="UP000500870"/>
    </source>
</evidence>
<dbReference type="Pfam" id="PF00990">
    <property type="entry name" value="GGDEF"/>
    <property type="match status" value="1"/>
</dbReference>
<dbReference type="PROSITE" id="PS50883">
    <property type="entry name" value="EAL"/>
    <property type="match status" value="1"/>
</dbReference>
<feature type="domain" description="EAL" evidence="2">
    <location>
        <begin position="258"/>
        <end position="508"/>
    </location>
</feature>
<name>A0A6H0ZGR6_9HYPH</name>
<dbReference type="Gene3D" id="3.20.20.450">
    <property type="entry name" value="EAL domain"/>
    <property type="match status" value="1"/>
</dbReference>
<dbReference type="InterPro" id="IPR043128">
    <property type="entry name" value="Rev_trsase/Diguanyl_cyclase"/>
</dbReference>
<dbReference type="Pfam" id="PF00563">
    <property type="entry name" value="EAL"/>
    <property type="match status" value="1"/>
</dbReference>
<feature type="transmembrane region" description="Helical" evidence="1">
    <location>
        <begin position="12"/>
        <end position="31"/>
    </location>
</feature>
<organism evidence="4 5">
    <name type="scientific">Agrobacterium pusense</name>
    <dbReference type="NCBI Taxonomy" id="648995"/>
    <lineage>
        <taxon>Bacteria</taxon>
        <taxon>Pseudomonadati</taxon>
        <taxon>Pseudomonadota</taxon>
        <taxon>Alphaproteobacteria</taxon>
        <taxon>Hyphomicrobiales</taxon>
        <taxon>Rhizobiaceae</taxon>
        <taxon>Rhizobium/Agrobacterium group</taxon>
        <taxon>Agrobacterium</taxon>
    </lineage>
</organism>
<dbReference type="SUPFAM" id="SSF141868">
    <property type="entry name" value="EAL domain-like"/>
    <property type="match status" value="1"/>
</dbReference>
<dbReference type="CDD" id="cd01949">
    <property type="entry name" value="GGDEF"/>
    <property type="match status" value="1"/>
</dbReference>
<dbReference type="PROSITE" id="PS50887">
    <property type="entry name" value="GGDEF"/>
    <property type="match status" value="1"/>
</dbReference>
<feature type="transmembrane region" description="Helical" evidence="1">
    <location>
        <begin position="51"/>
        <end position="70"/>
    </location>
</feature>
<keyword evidence="1" id="KW-0812">Transmembrane</keyword>
<keyword evidence="1" id="KW-1133">Transmembrane helix</keyword>
<dbReference type="Proteomes" id="UP000500870">
    <property type="component" value="Chromosome 2"/>
</dbReference>
<feature type="domain" description="GGDEF" evidence="3">
    <location>
        <begin position="118"/>
        <end position="249"/>
    </location>
</feature>
<dbReference type="InterPro" id="IPR035919">
    <property type="entry name" value="EAL_sf"/>
</dbReference>
<dbReference type="InterPro" id="IPR029787">
    <property type="entry name" value="Nucleotide_cyclase"/>
</dbReference>
<dbReference type="Gene3D" id="3.30.70.270">
    <property type="match status" value="1"/>
</dbReference>
<evidence type="ECO:0000313" key="4">
    <source>
        <dbReference type="EMBL" id="QIX19859.1"/>
    </source>
</evidence>
<dbReference type="PANTHER" id="PTHR44757">
    <property type="entry name" value="DIGUANYLATE CYCLASE DGCP"/>
    <property type="match status" value="1"/>
</dbReference>
<dbReference type="EMBL" id="CP050896">
    <property type="protein sequence ID" value="QIX19859.1"/>
    <property type="molecule type" value="Genomic_DNA"/>
</dbReference>
<proteinExistence type="predicted"/>
<sequence>MPNFRHNRANAEILIWIGAFVVLYGLASYSNAHEVLDHYFRDHESYNLDEVFTALNIGGFLGLAYSVLRIKDMSREIYRRHLAERDVDWIAFHDPLTKLPNRRLLDAVTAREDFLSRDRYAVFSIDLDGFKKVNDLLGHDSGDDALKITSERLTEIFPDEHIYRLGGDEFVVLAKLNGQVDIKALSARIVRAISKPMTIKGSTVDLGASVGYTVAGINGVTLADAIHQSDCAMYASKKMGRNNASAFTPAMLDELNNRVQLEARLRQAMREGVIEPYYQPFVELSTRKLAGFEALARWKTADGTFIPPSDFIPIAEDAGLIVELTEQLFRRACKDAMSWPADTILSFNVSPTQLCDRLLGLRLLKIMGESGLPVQRLEIEITESALIKDAVVAREVLEDLTKAGIRIALDDFGTGYSSLSQLSNYHFQKIKIDRSFVQTFEASEKQDKVVRAMIALGHGLGVQVTAEGIEEKSQLQYLQQLGCDLGQGYLLGRPQPIEDAIRTSLAAAENGKDLMSDDDRSLKRDVLGR</sequence>
<dbReference type="SMART" id="SM00267">
    <property type="entry name" value="GGDEF"/>
    <property type="match status" value="1"/>
</dbReference>
<accession>A0A6H0ZGR6</accession>
<dbReference type="InterPro" id="IPR052155">
    <property type="entry name" value="Biofilm_reg_signaling"/>
</dbReference>
<evidence type="ECO:0000259" key="2">
    <source>
        <dbReference type="PROSITE" id="PS50883"/>
    </source>
</evidence>
<dbReference type="PANTHER" id="PTHR44757:SF2">
    <property type="entry name" value="BIOFILM ARCHITECTURE MAINTENANCE PROTEIN MBAA"/>
    <property type="match status" value="1"/>
</dbReference>
<protein>
    <submittedName>
        <fullName evidence="4">Bifunctional diguanylate cyclase/phosphodiesterase</fullName>
    </submittedName>
</protein>
<keyword evidence="1" id="KW-0472">Membrane</keyword>
<evidence type="ECO:0000259" key="3">
    <source>
        <dbReference type="PROSITE" id="PS50887"/>
    </source>
</evidence>
<gene>
    <name evidence="4" type="ORF">FOB41_01465</name>
</gene>
<dbReference type="NCBIfam" id="TIGR00254">
    <property type="entry name" value="GGDEF"/>
    <property type="match status" value="1"/>
</dbReference>
<reference evidence="4 5" key="1">
    <citation type="submission" date="2020-04" db="EMBL/GenBank/DDBJ databases">
        <title>FDA dAtabase for Regulatory Grade micrObial Sequences (FDA-ARGOS): Supporting development and validation of Infectious Disease Dx tests.</title>
        <authorList>
            <person name="Sciortino C."/>
            <person name="Tallon L."/>
            <person name="Sadzewicz L."/>
            <person name="Vavikolanu K."/>
            <person name="Mehta A."/>
            <person name="Aluvathingal J."/>
            <person name="Nadendla S."/>
            <person name="Nandy P."/>
            <person name="Geyer C."/>
            <person name="Yan Y."/>
            <person name="Sichtig H."/>
        </authorList>
    </citation>
    <scope>NUCLEOTIDE SEQUENCE [LARGE SCALE GENOMIC DNA]</scope>
    <source>
        <strain evidence="4 5">FDAARGOS_633</strain>
    </source>
</reference>
<dbReference type="AlphaFoldDB" id="A0A6H0ZGR6"/>
<evidence type="ECO:0000256" key="1">
    <source>
        <dbReference type="SAM" id="Phobius"/>
    </source>
</evidence>
<dbReference type="CDD" id="cd01948">
    <property type="entry name" value="EAL"/>
    <property type="match status" value="1"/>
</dbReference>